<dbReference type="CDD" id="cd12215">
    <property type="entry name" value="ChiC_BD"/>
    <property type="match status" value="1"/>
</dbReference>
<dbReference type="Proteomes" id="UP001290101">
    <property type="component" value="Unassembled WGS sequence"/>
</dbReference>
<dbReference type="InterPro" id="IPR003610">
    <property type="entry name" value="CBM5/12"/>
</dbReference>
<evidence type="ECO:0000256" key="1">
    <source>
        <dbReference type="ARBA" id="ARBA00022801"/>
    </source>
</evidence>
<dbReference type="SUPFAM" id="SSF49265">
    <property type="entry name" value="Fibronectin type III"/>
    <property type="match status" value="1"/>
</dbReference>
<dbReference type="SUPFAM" id="SSF51055">
    <property type="entry name" value="Carbohydrate binding domain"/>
    <property type="match status" value="1"/>
</dbReference>
<dbReference type="Gene3D" id="2.10.10.20">
    <property type="entry name" value="Carbohydrate-binding module superfamily 5/12"/>
    <property type="match status" value="1"/>
</dbReference>
<evidence type="ECO:0000256" key="2">
    <source>
        <dbReference type="SAM" id="MobiDB-lite"/>
    </source>
</evidence>
<proteinExistence type="predicted"/>
<feature type="region of interest" description="Disordered" evidence="2">
    <location>
        <begin position="130"/>
        <end position="151"/>
    </location>
</feature>
<keyword evidence="1" id="KW-0378">Hydrolase</keyword>
<reference evidence="4 5" key="1">
    <citation type="submission" date="2023-12" db="EMBL/GenBank/DDBJ databases">
        <title>Micromonospora sp. nov., isolated from Atacama Desert.</title>
        <authorList>
            <person name="Carro L."/>
            <person name="Golinska P."/>
            <person name="Klenk H.-P."/>
            <person name="Goodfellow M."/>
        </authorList>
    </citation>
    <scope>NUCLEOTIDE SEQUENCE [LARGE SCALE GENOMIC DNA]</scope>
    <source>
        <strain evidence="4 5">4G53</strain>
    </source>
</reference>
<evidence type="ECO:0000259" key="3">
    <source>
        <dbReference type="SMART" id="SM00495"/>
    </source>
</evidence>
<evidence type="ECO:0000313" key="4">
    <source>
        <dbReference type="EMBL" id="MDZ5493920.1"/>
    </source>
</evidence>
<dbReference type="InterPro" id="IPR036573">
    <property type="entry name" value="CBM_sf_5/12"/>
</dbReference>
<comment type="caution">
    <text evidence="4">The sequence shown here is derived from an EMBL/GenBank/DDBJ whole genome shotgun (WGS) entry which is preliminary data.</text>
</comment>
<organism evidence="4 5">
    <name type="scientific">Micromonospora sicca</name>
    <dbReference type="NCBI Taxonomy" id="2202420"/>
    <lineage>
        <taxon>Bacteria</taxon>
        <taxon>Bacillati</taxon>
        <taxon>Actinomycetota</taxon>
        <taxon>Actinomycetes</taxon>
        <taxon>Micromonosporales</taxon>
        <taxon>Micromonosporaceae</taxon>
        <taxon>Micromonospora</taxon>
    </lineage>
</organism>
<name>A0ABU5JMT0_9ACTN</name>
<dbReference type="SMART" id="SM00495">
    <property type="entry name" value="ChtBD3"/>
    <property type="match status" value="1"/>
</dbReference>
<feature type="region of interest" description="Disordered" evidence="2">
    <location>
        <begin position="185"/>
        <end position="234"/>
    </location>
</feature>
<accession>A0ABU5JMT0</accession>
<dbReference type="InterPro" id="IPR036116">
    <property type="entry name" value="FN3_sf"/>
</dbReference>
<protein>
    <recommendedName>
        <fullName evidence="3">Chitin-binding type-3 domain-containing protein</fullName>
    </recommendedName>
</protein>
<feature type="compositionally biased region" description="Basic and acidic residues" evidence="2">
    <location>
        <begin position="220"/>
        <end position="230"/>
    </location>
</feature>
<gene>
    <name evidence="4" type="ORF">U2F25_31430</name>
</gene>
<dbReference type="EMBL" id="JAXOTQ010000056">
    <property type="protein sequence ID" value="MDZ5493920.1"/>
    <property type="molecule type" value="Genomic_DNA"/>
</dbReference>
<evidence type="ECO:0000313" key="5">
    <source>
        <dbReference type="Proteomes" id="UP001290101"/>
    </source>
</evidence>
<dbReference type="RefSeq" id="WP_322443437.1">
    <property type="nucleotide sequence ID" value="NZ_JAXOTQ010000056.1"/>
</dbReference>
<feature type="domain" description="Chitin-binding type-3" evidence="3">
    <location>
        <begin position="76"/>
        <end position="118"/>
    </location>
</feature>
<keyword evidence="5" id="KW-1185">Reference proteome</keyword>
<sequence>MGETQTVVGAHPASVELSGVERGATYEWYAELRDGAEHITRSAVRSFTVAKPSAPEAPRTVEATVDGKAVTVTWAAPAYNGGADVEQYEVTHRGAVWLASWWTQNQTPGDPYGPWQEIATADDGTAVWTPSRMDRTSRCGNEPGRLLNGGLPRLLPRQQVSVGGHEHPSGQSGFAVEHQRRPPALGPLHHRHGAGAATVDRQPRLPRLHRDQSTRGSCILHDETTRRHDPVSGGRAQGHCVLGLLLVTAVMRSCGQRLARRVARAMLVSPLVRW</sequence>